<evidence type="ECO:0000313" key="3">
    <source>
        <dbReference type="EMBL" id="MBD2872043.1"/>
    </source>
</evidence>
<dbReference type="Pfam" id="PF02397">
    <property type="entry name" value="Bac_transf"/>
    <property type="match status" value="1"/>
</dbReference>
<keyword evidence="4" id="KW-1185">Reference proteome</keyword>
<evidence type="ECO:0000259" key="2">
    <source>
        <dbReference type="Pfam" id="PF02397"/>
    </source>
</evidence>
<protein>
    <submittedName>
        <fullName evidence="3">Sugar transferase</fullName>
    </submittedName>
</protein>
<dbReference type="AlphaFoldDB" id="A0A927H8T9"/>
<dbReference type="InterPro" id="IPR003362">
    <property type="entry name" value="Bact_transf"/>
</dbReference>
<comment type="similarity">
    <text evidence="1">Belongs to the bacterial sugar transferase family.</text>
</comment>
<accession>A0A927H8T9</accession>
<dbReference type="GO" id="GO:0016780">
    <property type="term" value="F:phosphotransferase activity, for other substituted phosphate groups"/>
    <property type="evidence" value="ECO:0007669"/>
    <property type="project" value="TreeGrafter"/>
</dbReference>
<evidence type="ECO:0000256" key="1">
    <source>
        <dbReference type="ARBA" id="ARBA00006464"/>
    </source>
</evidence>
<evidence type="ECO:0000313" key="4">
    <source>
        <dbReference type="Proteomes" id="UP000632125"/>
    </source>
</evidence>
<sequence length="202" mass="22623">MLKRIIDMIAASLMLLVLAPVIACTACLVRLKLGTPVVFKQKRPGLHGMPFYLYKFRTMTDGKDSTGQPLPDHLRLTSFGAMLRKFSLDELLQLVNVLKGELSLVGPRPLLMEYLPLYTEEQSKRHRVRPGITGWAQVNGRNAISWEEKFALDVWYVENGNLLVDLKIILLTIKKVVRPEGISSAGHATMPLFKGSVSNHEG</sequence>
<dbReference type="PANTHER" id="PTHR30576">
    <property type="entry name" value="COLANIC BIOSYNTHESIS UDP-GLUCOSE LIPID CARRIER TRANSFERASE"/>
    <property type="match status" value="1"/>
</dbReference>
<dbReference type="PANTHER" id="PTHR30576:SF8">
    <property type="entry name" value="UNDECAPRENYL-PHOSPHATE GALACTOSE PHOSPHOTRANSFERASE"/>
    <property type="match status" value="1"/>
</dbReference>
<proteinExistence type="inferred from homology"/>
<reference evidence="3" key="1">
    <citation type="submission" date="2020-09" db="EMBL/GenBank/DDBJ databases">
        <title>A novel bacterium of genus Paenibacillus, isolated from South China Sea.</title>
        <authorList>
            <person name="Huang H."/>
            <person name="Mo K."/>
            <person name="Hu Y."/>
        </authorList>
    </citation>
    <scope>NUCLEOTIDE SEQUENCE</scope>
    <source>
        <strain evidence="3">IB182493</strain>
    </source>
</reference>
<keyword evidence="3" id="KW-0808">Transferase</keyword>
<dbReference type="EMBL" id="JACXIY010000040">
    <property type="protein sequence ID" value="MBD2872043.1"/>
    <property type="molecule type" value="Genomic_DNA"/>
</dbReference>
<comment type="caution">
    <text evidence="3">The sequence shown here is derived from an EMBL/GenBank/DDBJ whole genome shotgun (WGS) entry which is preliminary data.</text>
</comment>
<feature type="domain" description="Bacterial sugar transferase" evidence="2">
    <location>
        <begin position="3"/>
        <end position="177"/>
    </location>
</feature>
<name>A0A927H8T9_9BACL</name>
<dbReference type="Proteomes" id="UP000632125">
    <property type="component" value="Unassembled WGS sequence"/>
</dbReference>
<gene>
    <name evidence="3" type="ORF">IDH41_26025</name>
</gene>
<organism evidence="3 4">
    <name type="scientific">Paenibacillus arenilitoris</name>
    <dbReference type="NCBI Taxonomy" id="2772299"/>
    <lineage>
        <taxon>Bacteria</taxon>
        <taxon>Bacillati</taxon>
        <taxon>Bacillota</taxon>
        <taxon>Bacilli</taxon>
        <taxon>Bacillales</taxon>
        <taxon>Paenibacillaceae</taxon>
        <taxon>Paenibacillus</taxon>
    </lineage>
</organism>